<dbReference type="GeneID" id="75055117"/>
<dbReference type="AlphaFoldDB" id="A0A7G5MR76"/>
<protein>
    <submittedName>
        <fullName evidence="2">Holin</fullName>
    </submittedName>
</protein>
<accession>A0A7G5MR76</accession>
<keyword evidence="1" id="KW-1133">Transmembrane helix</keyword>
<evidence type="ECO:0000256" key="1">
    <source>
        <dbReference type="SAM" id="Phobius"/>
    </source>
</evidence>
<reference evidence="2 3" key="1">
    <citation type="submission" date="2019-04" db="EMBL/GenBank/DDBJ databases">
        <authorList>
            <person name="Schori C."/>
            <person name="Ahrens C."/>
        </authorList>
    </citation>
    <scope>NUCLEOTIDE SEQUENCE [LARGE SCALE GENOMIC DNA]</scope>
    <source>
        <strain evidence="2 3">DSM 2950</strain>
    </source>
</reference>
<feature type="transmembrane region" description="Helical" evidence="1">
    <location>
        <begin position="62"/>
        <end position="80"/>
    </location>
</feature>
<dbReference type="EMBL" id="CP039126">
    <property type="protein sequence ID" value="QMW77119.1"/>
    <property type="molecule type" value="Genomic_DNA"/>
</dbReference>
<dbReference type="Proteomes" id="UP000515789">
    <property type="component" value="Chromosome"/>
</dbReference>
<evidence type="ECO:0000313" key="3">
    <source>
        <dbReference type="Proteomes" id="UP000515789"/>
    </source>
</evidence>
<organism evidence="2 3">
    <name type="scientific">Blautia producta</name>
    <dbReference type="NCBI Taxonomy" id="33035"/>
    <lineage>
        <taxon>Bacteria</taxon>
        <taxon>Bacillati</taxon>
        <taxon>Bacillota</taxon>
        <taxon>Clostridia</taxon>
        <taxon>Lachnospirales</taxon>
        <taxon>Lachnospiraceae</taxon>
        <taxon>Blautia</taxon>
    </lineage>
</organism>
<dbReference type="RefSeq" id="WP_163118083.1">
    <property type="nucleotide sequence ID" value="NZ_CP039126.1"/>
</dbReference>
<proteinExistence type="predicted"/>
<keyword evidence="1" id="KW-0812">Transmembrane</keyword>
<gene>
    <name evidence="2" type="ORF">E5259_05620</name>
</gene>
<dbReference type="InterPro" id="IPR032111">
    <property type="entry name" value="Clostridium_phage_holin"/>
</dbReference>
<name>A0A7G5MR76_9FIRM</name>
<feature type="transmembrane region" description="Helical" evidence="1">
    <location>
        <begin position="6"/>
        <end position="25"/>
    </location>
</feature>
<keyword evidence="1" id="KW-0472">Membrane</keyword>
<evidence type="ECO:0000313" key="2">
    <source>
        <dbReference type="EMBL" id="QMW77119.1"/>
    </source>
</evidence>
<sequence>MDLSFLTNYINPVILGICLLVGYVIKTAIPAIKNRYIPLAALTMGTIIAILINMSNGINAEVVLGGMISGLASTGLYEMLRNLIDKDGKKKAENGPGEEGE</sequence>
<dbReference type="Pfam" id="PF16079">
    <property type="entry name" value="Phage_holin_5_2"/>
    <property type="match status" value="1"/>
</dbReference>
<feature type="transmembrane region" description="Helical" evidence="1">
    <location>
        <begin position="37"/>
        <end position="56"/>
    </location>
</feature>